<protein>
    <submittedName>
        <fullName evidence="2">Uncharacterized protein</fullName>
    </submittedName>
</protein>
<sequence length="94" mass="10289">MFTAFIQFTVQLEVHYLKAAEQPDQSGSCVKYCRPAAAAWEFSQFDSDHQPDSPSLTLTTILVDSDSDSDSDLHLTDSDPYPLSLTDPGNCSGN</sequence>
<dbReference type="Proteomes" id="UP001487740">
    <property type="component" value="Unassembled WGS sequence"/>
</dbReference>
<feature type="region of interest" description="Disordered" evidence="1">
    <location>
        <begin position="67"/>
        <end position="94"/>
    </location>
</feature>
<name>A0AAW0SFD8_SCYPA</name>
<evidence type="ECO:0000313" key="3">
    <source>
        <dbReference type="Proteomes" id="UP001487740"/>
    </source>
</evidence>
<proteinExistence type="predicted"/>
<dbReference type="EMBL" id="JARAKH010000866">
    <property type="protein sequence ID" value="KAK8373823.1"/>
    <property type="molecule type" value="Genomic_DNA"/>
</dbReference>
<comment type="caution">
    <text evidence="2">The sequence shown here is derived from an EMBL/GenBank/DDBJ whole genome shotgun (WGS) entry which is preliminary data.</text>
</comment>
<dbReference type="AlphaFoldDB" id="A0AAW0SFD8"/>
<accession>A0AAW0SFD8</accession>
<reference evidence="2 3" key="1">
    <citation type="submission" date="2023-03" db="EMBL/GenBank/DDBJ databases">
        <title>High-quality genome of Scylla paramamosain provides insights in environmental adaptation.</title>
        <authorList>
            <person name="Zhang L."/>
        </authorList>
    </citation>
    <scope>NUCLEOTIDE SEQUENCE [LARGE SCALE GENOMIC DNA]</scope>
    <source>
        <strain evidence="2">LZ_2023a</strain>
        <tissue evidence="2">Muscle</tissue>
    </source>
</reference>
<gene>
    <name evidence="2" type="ORF">O3P69_018923</name>
</gene>
<evidence type="ECO:0000256" key="1">
    <source>
        <dbReference type="SAM" id="MobiDB-lite"/>
    </source>
</evidence>
<evidence type="ECO:0000313" key="2">
    <source>
        <dbReference type="EMBL" id="KAK8373823.1"/>
    </source>
</evidence>
<keyword evidence="3" id="KW-1185">Reference proteome</keyword>
<organism evidence="2 3">
    <name type="scientific">Scylla paramamosain</name>
    <name type="common">Mud crab</name>
    <dbReference type="NCBI Taxonomy" id="85552"/>
    <lineage>
        <taxon>Eukaryota</taxon>
        <taxon>Metazoa</taxon>
        <taxon>Ecdysozoa</taxon>
        <taxon>Arthropoda</taxon>
        <taxon>Crustacea</taxon>
        <taxon>Multicrustacea</taxon>
        <taxon>Malacostraca</taxon>
        <taxon>Eumalacostraca</taxon>
        <taxon>Eucarida</taxon>
        <taxon>Decapoda</taxon>
        <taxon>Pleocyemata</taxon>
        <taxon>Brachyura</taxon>
        <taxon>Eubrachyura</taxon>
        <taxon>Portunoidea</taxon>
        <taxon>Portunidae</taxon>
        <taxon>Portuninae</taxon>
        <taxon>Scylla</taxon>
    </lineage>
</organism>